<proteinExistence type="predicted"/>
<accession>A0A939DMN4</accession>
<evidence type="ECO:0008006" key="4">
    <source>
        <dbReference type="Google" id="ProtNLM"/>
    </source>
</evidence>
<keyword evidence="1" id="KW-0732">Signal</keyword>
<evidence type="ECO:0000313" key="2">
    <source>
        <dbReference type="EMBL" id="MBN7825410.1"/>
    </source>
</evidence>
<name>A0A939DMN4_9ALTE</name>
<evidence type="ECO:0000256" key="1">
    <source>
        <dbReference type="SAM" id="SignalP"/>
    </source>
</evidence>
<dbReference type="PROSITE" id="PS51257">
    <property type="entry name" value="PROKAR_LIPOPROTEIN"/>
    <property type="match status" value="1"/>
</dbReference>
<gene>
    <name evidence="2" type="ORF">J0A66_09275</name>
</gene>
<comment type="caution">
    <text evidence="2">The sequence shown here is derived from an EMBL/GenBank/DDBJ whole genome shotgun (WGS) entry which is preliminary data.</text>
</comment>
<organism evidence="2 3">
    <name type="scientific">Bowmanella dokdonensis</name>
    <dbReference type="NCBI Taxonomy" id="751969"/>
    <lineage>
        <taxon>Bacteria</taxon>
        <taxon>Pseudomonadati</taxon>
        <taxon>Pseudomonadota</taxon>
        <taxon>Gammaproteobacteria</taxon>
        <taxon>Alteromonadales</taxon>
        <taxon>Alteromonadaceae</taxon>
        <taxon>Bowmanella</taxon>
    </lineage>
</organism>
<evidence type="ECO:0000313" key="3">
    <source>
        <dbReference type="Proteomes" id="UP000664654"/>
    </source>
</evidence>
<protein>
    <recommendedName>
        <fullName evidence="4">Lipoprotein</fullName>
    </recommendedName>
</protein>
<sequence>MTLRTLTIAAAIALLGGCASTSQHANLEHLSETERNKVLNQCADTPEGDERQACIARHAPKASEEGQTCERVKVTGSRFGARVCTPTSQAQD</sequence>
<reference evidence="2" key="1">
    <citation type="submission" date="2021-03" db="EMBL/GenBank/DDBJ databases">
        <title>novel species isolated from a fishpond in China.</title>
        <authorList>
            <person name="Lu H."/>
            <person name="Cai Z."/>
        </authorList>
    </citation>
    <scope>NUCLEOTIDE SEQUENCE</scope>
    <source>
        <strain evidence="2">JCM 30855</strain>
    </source>
</reference>
<dbReference type="AlphaFoldDB" id="A0A939DMN4"/>
<feature type="signal peptide" evidence="1">
    <location>
        <begin position="1"/>
        <end position="25"/>
    </location>
</feature>
<dbReference type="Proteomes" id="UP000664654">
    <property type="component" value="Unassembled WGS sequence"/>
</dbReference>
<feature type="chain" id="PRO_5036955252" description="Lipoprotein" evidence="1">
    <location>
        <begin position="26"/>
        <end position="92"/>
    </location>
</feature>
<dbReference type="RefSeq" id="WP_206573518.1">
    <property type="nucleotide sequence ID" value="NZ_JAFKCV010000004.1"/>
</dbReference>
<dbReference type="EMBL" id="JAFKCV010000004">
    <property type="protein sequence ID" value="MBN7825410.1"/>
    <property type="molecule type" value="Genomic_DNA"/>
</dbReference>
<keyword evidence="3" id="KW-1185">Reference proteome</keyword>